<evidence type="ECO:0000313" key="4">
    <source>
        <dbReference type="Proteomes" id="UP000476310"/>
    </source>
</evidence>
<dbReference type="RefSeq" id="WP_164423613.1">
    <property type="nucleotide sequence ID" value="NZ_JAAIKT010000002.1"/>
</dbReference>
<keyword evidence="4" id="KW-1185">Reference proteome</keyword>
<name>A0A6G4A9Y8_9ACTN</name>
<dbReference type="EMBL" id="JAAIKT010000002">
    <property type="protein sequence ID" value="NEW69509.1"/>
    <property type="molecule type" value="Genomic_DNA"/>
</dbReference>
<organism evidence="3 4">
    <name type="scientific">Streptomyces rhizosphaericus</name>
    <dbReference type="NCBI Taxonomy" id="114699"/>
    <lineage>
        <taxon>Bacteria</taxon>
        <taxon>Bacillati</taxon>
        <taxon>Actinomycetota</taxon>
        <taxon>Actinomycetes</taxon>
        <taxon>Kitasatosporales</taxon>
        <taxon>Streptomycetaceae</taxon>
        <taxon>Streptomyces</taxon>
        <taxon>Streptomyces violaceusniger group</taxon>
    </lineage>
</organism>
<evidence type="ECO:0000259" key="2">
    <source>
        <dbReference type="Pfam" id="PF12680"/>
    </source>
</evidence>
<evidence type="ECO:0000313" key="3">
    <source>
        <dbReference type="EMBL" id="NEW69509.1"/>
    </source>
</evidence>
<comment type="caution">
    <text evidence="3">The sequence shown here is derived from an EMBL/GenBank/DDBJ whole genome shotgun (WGS) entry which is preliminary data.</text>
</comment>
<dbReference type="InterPro" id="IPR037401">
    <property type="entry name" value="SnoaL-like"/>
</dbReference>
<feature type="region of interest" description="Disordered" evidence="1">
    <location>
        <begin position="86"/>
        <end position="141"/>
    </location>
</feature>
<gene>
    <name evidence="3" type="ORF">G4H13_03560</name>
</gene>
<feature type="compositionally biased region" description="Basic and acidic residues" evidence="1">
    <location>
        <begin position="112"/>
        <end position="141"/>
    </location>
</feature>
<feature type="domain" description="SnoaL-like" evidence="2">
    <location>
        <begin position="16"/>
        <end position="100"/>
    </location>
</feature>
<evidence type="ECO:0000256" key="1">
    <source>
        <dbReference type="SAM" id="MobiDB-lite"/>
    </source>
</evidence>
<sequence>MTETRARATTPEDLARLFVERANAGDAEGLAQLYEPDAVLAYPPGATTVGREAIRAVCERMLAHAPRPFQVEEALPTVRYGDLALTSTRPADNTGGRVQVARRQPDGSWLRIIDRPEIRSEGRPEDRPESPSETRPEAGAE</sequence>
<dbReference type="Proteomes" id="UP000476310">
    <property type="component" value="Unassembled WGS sequence"/>
</dbReference>
<dbReference type="SUPFAM" id="SSF54427">
    <property type="entry name" value="NTF2-like"/>
    <property type="match status" value="1"/>
</dbReference>
<dbReference type="AlphaFoldDB" id="A0A6G4A9Y8"/>
<accession>A0A6G4A9Y8</accession>
<dbReference type="InterPro" id="IPR032710">
    <property type="entry name" value="NTF2-like_dom_sf"/>
</dbReference>
<proteinExistence type="predicted"/>
<reference evidence="3" key="1">
    <citation type="submission" date="2020-02" db="EMBL/GenBank/DDBJ databases">
        <title>A new Streptomyces sp. for controlling soil-borne diseases.</title>
        <authorList>
            <person name="Li X."/>
            <person name="Tian Y."/>
            <person name="Gao K."/>
        </authorList>
    </citation>
    <scope>NUCLEOTIDE SEQUENCE [LARGE SCALE GENOMIC DNA]</scope>
    <source>
        <strain evidence="3">0250</strain>
    </source>
</reference>
<dbReference type="Gene3D" id="3.10.450.50">
    <property type="match status" value="1"/>
</dbReference>
<dbReference type="Pfam" id="PF12680">
    <property type="entry name" value="SnoaL_2"/>
    <property type="match status" value="1"/>
</dbReference>
<protein>
    <submittedName>
        <fullName evidence="3">Nuclear transport factor 2 family protein</fullName>
    </submittedName>
</protein>